<dbReference type="SUPFAM" id="SSF52833">
    <property type="entry name" value="Thioredoxin-like"/>
    <property type="match status" value="1"/>
</dbReference>
<dbReference type="CDD" id="cd02947">
    <property type="entry name" value="TRX_family"/>
    <property type="match status" value="1"/>
</dbReference>
<evidence type="ECO:0000256" key="3">
    <source>
        <dbReference type="PIRNR" id="PIRNR000077"/>
    </source>
</evidence>
<evidence type="ECO:0000256" key="4">
    <source>
        <dbReference type="PIRSR" id="PIRSR000077-1"/>
    </source>
</evidence>
<name>A0A1L9VW07_ASPGL</name>
<evidence type="ECO:0000313" key="7">
    <source>
        <dbReference type="EMBL" id="OJJ88103.1"/>
    </source>
</evidence>
<dbReference type="RefSeq" id="XP_022404786.1">
    <property type="nucleotide sequence ID" value="XM_022545777.1"/>
</dbReference>
<dbReference type="EMBL" id="KV878890">
    <property type="protein sequence ID" value="OJJ88103.1"/>
    <property type="molecule type" value="Genomic_DNA"/>
</dbReference>
<dbReference type="PRINTS" id="PR00421">
    <property type="entry name" value="THIOREDOXIN"/>
</dbReference>
<feature type="active site" description="Nucleophile" evidence="4">
    <location>
        <position position="34"/>
    </location>
</feature>
<dbReference type="STRING" id="1160497.A0A1L9VW07"/>
<keyword evidence="8" id="KW-1185">Reference proteome</keyword>
<dbReference type="PANTHER" id="PTHR46115">
    <property type="entry name" value="THIOREDOXIN-LIKE PROTEIN 1"/>
    <property type="match status" value="1"/>
</dbReference>
<dbReference type="InterPro" id="IPR017937">
    <property type="entry name" value="Thioredoxin_CS"/>
</dbReference>
<protein>
    <recommendedName>
        <fullName evidence="3">Thioredoxin</fullName>
    </recommendedName>
</protein>
<comment type="similarity">
    <text evidence="1 3">Belongs to the thioredoxin family.</text>
</comment>
<dbReference type="OrthoDB" id="10263751at2759"/>
<organism evidence="7 8">
    <name type="scientific">Aspergillus glaucus CBS 516.65</name>
    <dbReference type="NCBI Taxonomy" id="1160497"/>
    <lineage>
        <taxon>Eukaryota</taxon>
        <taxon>Fungi</taxon>
        <taxon>Dikarya</taxon>
        <taxon>Ascomycota</taxon>
        <taxon>Pezizomycotina</taxon>
        <taxon>Eurotiomycetes</taxon>
        <taxon>Eurotiomycetidae</taxon>
        <taxon>Eurotiales</taxon>
        <taxon>Aspergillaceae</taxon>
        <taxon>Aspergillus</taxon>
        <taxon>Aspergillus subgen. Aspergillus</taxon>
    </lineage>
</organism>
<feature type="domain" description="Thioredoxin" evidence="6">
    <location>
        <begin position="1"/>
        <end position="107"/>
    </location>
</feature>
<accession>A0A1L9VW07</accession>
<dbReference type="GO" id="GO:0015035">
    <property type="term" value="F:protein-disulfide reductase activity"/>
    <property type="evidence" value="ECO:0007669"/>
    <property type="project" value="InterPro"/>
</dbReference>
<feature type="site" description="Contributes to redox potential value" evidence="4">
    <location>
        <position position="32"/>
    </location>
</feature>
<evidence type="ECO:0000259" key="6">
    <source>
        <dbReference type="PROSITE" id="PS51352"/>
    </source>
</evidence>
<dbReference type="InterPro" id="IPR036249">
    <property type="entry name" value="Thioredoxin-like_sf"/>
</dbReference>
<dbReference type="InterPro" id="IPR013766">
    <property type="entry name" value="Thioredoxin_domain"/>
</dbReference>
<dbReference type="NCBIfam" id="TIGR01068">
    <property type="entry name" value="thioredoxin"/>
    <property type="match status" value="1"/>
</dbReference>
<reference evidence="8" key="1">
    <citation type="journal article" date="2017" name="Genome Biol.">
        <title>Comparative genomics reveals high biological diversity and specific adaptations in the industrially and medically important fungal genus Aspergillus.</title>
        <authorList>
            <person name="de Vries R.P."/>
            <person name="Riley R."/>
            <person name="Wiebenga A."/>
            <person name="Aguilar-Osorio G."/>
            <person name="Amillis S."/>
            <person name="Uchima C.A."/>
            <person name="Anderluh G."/>
            <person name="Asadollahi M."/>
            <person name="Askin M."/>
            <person name="Barry K."/>
            <person name="Battaglia E."/>
            <person name="Bayram O."/>
            <person name="Benocci T."/>
            <person name="Braus-Stromeyer S.A."/>
            <person name="Caldana C."/>
            <person name="Canovas D."/>
            <person name="Cerqueira G.C."/>
            <person name="Chen F."/>
            <person name="Chen W."/>
            <person name="Choi C."/>
            <person name="Clum A."/>
            <person name="Dos Santos R.A."/>
            <person name="Damasio A.R."/>
            <person name="Diallinas G."/>
            <person name="Emri T."/>
            <person name="Fekete E."/>
            <person name="Flipphi M."/>
            <person name="Freyberg S."/>
            <person name="Gallo A."/>
            <person name="Gournas C."/>
            <person name="Habgood R."/>
            <person name="Hainaut M."/>
            <person name="Harispe M.L."/>
            <person name="Henrissat B."/>
            <person name="Hilden K.S."/>
            <person name="Hope R."/>
            <person name="Hossain A."/>
            <person name="Karabika E."/>
            <person name="Karaffa L."/>
            <person name="Karanyi Z."/>
            <person name="Krasevec N."/>
            <person name="Kuo A."/>
            <person name="Kusch H."/>
            <person name="LaButti K."/>
            <person name="Lagendijk E.L."/>
            <person name="Lapidus A."/>
            <person name="Levasseur A."/>
            <person name="Lindquist E."/>
            <person name="Lipzen A."/>
            <person name="Logrieco A.F."/>
            <person name="MacCabe A."/>
            <person name="Maekelae M.R."/>
            <person name="Malavazi I."/>
            <person name="Melin P."/>
            <person name="Meyer V."/>
            <person name="Mielnichuk N."/>
            <person name="Miskei M."/>
            <person name="Molnar A.P."/>
            <person name="Mule G."/>
            <person name="Ngan C.Y."/>
            <person name="Orejas M."/>
            <person name="Orosz E."/>
            <person name="Ouedraogo J.P."/>
            <person name="Overkamp K.M."/>
            <person name="Park H.-S."/>
            <person name="Perrone G."/>
            <person name="Piumi F."/>
            <person name="Punt P.J."/>
            <person name="Ram A.F."/>
            <person name="Ramon A."/>
            <person name="Rauscher S."/>
            <person name="Record E."/>
            <person name="Riano-Pachon D.M."/>
            <person name="Robert V."/>
            <person name="Roehrig J."/>
            <person name="Ruller R."/>
            <person name="Salamov A."/>
            <person name="Salih N.S."/>
            <person name="Samson R.A."/>
            <person name="Sandor E."/>
            <person name="Sanguinetti M."/>
            <person name="Schuetze T."/>
            <person name="Sepcic K."/>
            <person name="Shelest E."/>
            <person name="Sherlock G."/>
            <person name="Sophianopoulou V."/>
            <person name="Squina F.M."/>
            <person name="Sun H."/>
            <person name="Susca A."/>
            <person name="Todd R.B."/>
            <person name="Tsang A."/>
            <person name="Unkles S.E."/>
            <person name="van de Wiele N."/>
            <person name="van Rossen-Uffink D."/>
            <person name="Oliveira J.V."/>
            <person name="Vesth T.C."/>
            <person name="Visser J."/>
            <person name="Yu J.-H."/>
            <person name="Zhou M."/>
            <person name="Andersen M.R."/>
            <person name="Archer D.B."/>
            <person name="Baker S.E."/>
            <person name="Benoit I."/>
            <person name="Brakhage A.A."/>
            <person name="Braus G.H."/>
            <person name="Fischer R."/>
            <person name="Frisvad J.C."/>
            <person name="Goldman G.H."/>
            <person name="Houbraken J."/>
            <person name="Oakley B."/>
            <person name="Pocsi I."/>
            <person name="Scazzocchio C."/>
            <person name="Seiboth B."/>
            <person name="vanKuyk P.A."/>
            <person name="Wortman J."/>
            <person name="Dyer P.S."/>
            <person name="Grigoriev I.V."/>
        </authorList>
    </citation>
    <scope>NUCLEOTIDE SEQUENCE [LARGE SCALE GENOMIC DNA]</scope>
    <source>
        <strain evidence="8">CBS 516.65</strain>
    </source>
</reference>
<keyword evidence="5" id="KW-0676">Redox-active center</keyword>
<evidence type="ECO:0000313" key="8">
    <source>
        <dbReference type="Proteomes" id="UP000184300"/>
    </source>
</evidence>
<dbReference type="Gene3D" id="3.40.30.10">
    <property type="entry name" value="Glutaredoxin"/>
    <property type="match status" value="1"/>
</dbReference>
<evidence type="ECO:0000256" key="2">
    <source>
        <dbReference type="ARBA" id="ARBA00023157"/>
    </source>
</evidence>
<dbReference type="AlphaFoldDB" id="A0A1L9VW07"/>
<feature type="active site" description="Nucleophile" evidence="4">
    <location>
        <position position="31"/>
    </location>
</feature>
<feature type="site" description="Contributes to redox potential value" evidence="4">
    <location>
        <position position="33"/>
    </location>
</feature>
<dbReference type="PIRSF" id="PIRSF000077">
    <property type="entry name" value="Thioredoxin"/>
    <property type="match status" value="1"/>
</dbReference>
<proteinExistence type="inferred from homology"/>
<gene>
    <name evidence="7" type="ORF">ASPGLDRAFT_43227</name>
</gene>
<dbReference type="Proteomes" id="UP000184300">
    <property type="component" value="Unassembled WGS sequence"/>
</dbReference>
<dbReference type="PROSITE" id="PS51352">
    <property type="entry name" value="THIOREDOXIN_2"/>
    <property type="match status" value="1"/>
</dbReference>
<keyword evidence="2 5" id="KW-1015">Disulfide bond</keyword>
<evidence type="ECO:0000256" key="1">
    <source>
        <dbReference type="ARBA" id="ARBA00008987"/>
    </source>
</evidence>
<evidence type="ECO:0000256" key="5">
    <source>
        <dbReference type="PIRSR" id="PIRSR000077-4"/>
    </source>
</evidence>
<dbReference type="InterPro" id="IPR005746">
    <property type="entry name" value="Thioredoxin"/>
</dbReference>
<dbReference type="FunFam" id="3.40.30.10:FF:000245">
    <property type="entry name" value="Thioredoxin"/>
    <property type="match status" value="1"/>
</dbReference>
<dbReference type="PROSITE" id="PS00194">
    <property type="entry name" value="THIOREDOXIN_1"/>
    <property type="match status" value="1"/>
</dbReference>
<sequence length="108" mass="11957">MPVTTINSYDEFVDIVNSDDPVVIDFWATWCGPCRVISPIFEQLSGLPAFSHVKFYKVDTDEQGQIAQEAGIRAMPAFMLYKDGDKAGELVGANPIQLQAFLQQTVSI</sequence>
<feature type="site" description="Deprotonates C-terminal active site Cys" evidence="4">
    <location>
        <position position="25"/>
    </location>
</feature>
<feature type="disulfide bond" description="Redox-active" evidence="5">
    <location>
        <begin position="31"/>
        <end position="34"/>
    </location>
</feature>
<dbReference type="GeneID" id="34462038"/>
<dbReference type="VEuPathDB" id="FungiDB:ASPGLDRAFT_43227"/>
<dbReference type="Pfam" id="PF00085">
    <property type="entry name" value="Thioredoxin"/>
    <property type="match status" value="1"/>
</dbReference>